<dbReference type="EC" id="3.1.3.16" evidence="2"/>
<evidence type="ECO:0000256" key="1">
    <source>
        <dbReference type="ARBA" id="ARBA00009580"/>
    </source>
</evidence>
<reference evidence="9" key="1">
    <citation type="submission" date="2022-11" db="UniProtKB">
        <authorList>
            <consortium name="WormBaseParasite"/>
        </authorList>
    </citation>
    <scope>IDENTIFICATION</scope>
</reference>
<dbReference type="AlphaFoldDB" id="A0A915L1A0"/>
<comment type="catalytic activity">
    <reaction evidence="5">
        <text>O-phospho-L-threonyl-[protein] + H2O = L-threonyl-[protein] + phosphate</text>
        <dbReference type="Rhea" id="RHEA:47004"/>
        <dbReference type="Rhea" id="RHEA-COMP:11060"/>
        <dbReference type="Rhea" id="RHEA-COMP:11605"/>
        <dbReference type="ChEBI" id="CHEBI:15377"/>
        <dbReference type="ChEBI" id="CHEBI:30013"/>
        <dbReference type="ChEBI" id="CHEBI:43474"/>
        <dbReference type="ChEBI" id="CHEBI:61977"/>
        <dbReference type="EC" id="3.1.3.16"/>
    </reaction>
</comment>
<evidence type="ECO:0000259" key="7">
    <source>
        <dbReference type="PROSITE" id="PS50056"/>
    </source>
</evidence>
<dbReference type="OMA" id="LIAYLMW"/>
<dbReference type="SMART" id="SM00195">
    <property type="entry name" value="DSPc"/>
    <property type="match status" value="1"/>
</dbReference>
<comment type="similarity">
    <text evidence="1">Belongs to the protein-tyrosine phosphatase family.</text>
</comment>
<dbReference type="InterPro" id="IPR000340">
    <property type="entry name" value="Dual-sp_phosphatase_cat-dom"/>
</dbReference>
<evidence type="ECO:0000313" key="9">
    <source>
        <dbReference type="WBParaSite" id="nRc.2.0.1.t44944-RA"/>
    </source>
</evidence>
<evidence type="ECO:0000256" key="2">
    <source>
        <dbReference type="ARBA" id="ARBA00013081"/>
    </source>
</evidence>
<dbReference type="InterPro" id="IPR000387">
    <property type="entry name" value="Tyr_Pase_dom"/>
</dbReference>
<dbReference type="PANTHER" id="PTHR45864">
    <property type="entry name" value="SLINGSHOT PROTEIN PHOSPHATASE HOMOLOG"/>
    <property type="match status" value="1"/>
</dbReference>
<proteinExistence type="inferred from homology"/>
<evidence type="ECO:0000259" key="6">
    <source>
        <dbReference type="PROSITE" id="PS50054"/>
    </source>
</evidence>
<dbReference type="InterPro" id="IPR043587">
    <property type="entry name" value="Phosphatase_SSH-like"/>
</dbReference>
<evidence type="ECO:0000256" key="4">
    <source>
        <dbReference type="ARBA" id="ARBA00022912"/>
    </source>
</evidence>
<sequence length="105" mass="12051">MKIRVADDESTELLKHWDLTYKFINRAKENNSAVLVHCKKGISRSSSTVIAYAMKSYGWSLGEALNYVKQRRNCVTPNKGFMEQLKTYQGILAASSPFHKNNMYK</sequence>
<evidence type="ECO:0000256" key="5">
    <source>
        <dbReference type="ARBA" id="ARBA00048336"/>
    </source>
</evidence>
<organism evidence="8 9">
    <name type="scientific">Romanomermis culicivorax</name>
    <name type="common">Nematode worm</name>
    <dbReference type="NCBI Taxonomy" id="13658"/>
    <lineage>
        <taxon>Eukaryota</taxon>
        <taxon>Metazoa</taxon>
        <taxon>Ecdysozoa</taxon>
        <taxon>Nematoda</taxon>
        <taxon>Enoplea</taxon>
        <taxon>Dorylaimia</taxon>
        <taxon>Mermithida</taxon>
        <taxon>Mermithoidea</taxon>
        <taxon>Mermithidae</taxon>
        <taxon>Romanomermis</taxon>
    </lineage>
</organism>
<dbReference type="GO" id="GO:0030837">
    <property type="term" value="P:negative regulation of actin filament polymerization"/>
    <property type="evidence" value="ECO:0007669"/>
    <property type="project" value="InterPro"/>
</dbReference>
<keyword evidence="3" id="KW-0378">Hydrolase</keyword>
<dbReference type="InterPro" id="IPR029021">
    <property type="entry name" value="Prot-tyrosine_phosphatase-like"/>
</dbReference>
<dbReference type="Pfam" id="PF00782">
    <property type="entry name" value="DSPc"/>
    <property type="match status" value="1"/>
</dbReference>
<dbReference type="WBParaSite" id="nRc.2.0.1.t44944-RA">
    <property type="protein sequence ID" value="nRc.2.0.1.t44944-RA"/>
    <property type="gene ID" value="nRc.2.0.1.g44944"/>
</dbReference>
<dbReference type="GO" id="GO:0004722">
    <property type="term" value="F:protein serine/threonine phosphatase activity"/>
    <property type="evidence" value="ECO:0007669"/>
    <property type="project" value="UniProtKB-EC"/>
</dbReference>
<dbReference type="SUPFAM" id="SSF52799">
    <property type="entry name" value="(Phosphotyrosine protein) phosphatases II"/>
    <property type="match status" value="1"/>
</dbReference>
<dbReference type="GO" id="GO:0003779">
    <property type="term" value="F:actin binding"/>
    <property type="evidence" value="ECO:0007669"/>
    <property type="project" value="InterPro"/>
</dbReference>
<feature type="domain" description="Tyrosine specific protein phosphatases" evidence="7">
    <location>
        <begin position="21"/>
        <end position="72"/>
    </location>
</feature>
<feature type="domain" description="Tyrosine-protein phosphatase" evidence="6">
    <location>
        <begin position="1"/>
        <end position="94"/>
    </location>
</feature>
<protein>
    <recommendedName>
        <fullName evidence="2">protein-serine/threonine phosphatase</fullName>
        <ecNumber evidence="2">3.1.3.16</ecNumber>
    </recommendedName>
</protein>
<keyword evidence="8" id="KW-1185">Reference proteome</keyword>
<name>A0A915L1A0_ROMCU</name>
<dbReference type="InterPro" id="IPR020422">
    <property type="entry name" value="TYR_PHOSPHATASE_DUAL_dom"/>
</dbReference>
<dbReference type="PROSITE" id="PS00383">
    <property type="entry name" value="TYR_PHOSPHATASE_1"/>
    <property type="match status" value="1"/>
</dbReference>
<dbReference type="PROSITE" id="PS50056">
    <property type="entry name" value="TYR_PHOSPHATASE_2"/>
    <property type="match status" value="1"/>
</dbReference>
<dbReference type="Proteomes" id="UP000887565">
    <property type="component" value="Unplaced"/>
</dbReference>
<dbReference type="PROSITE" id="PS50054">
    <property type="entry name" value="TYR_PHOSPHATASE_DUAL"/>
    <property type="match status" value="1"/>
</dbReference>
<evidence type="ECO:0000256" key="3">
    <source>
        <dbReference type="ARBA" id="ARBA00022801"/>
    </source>
</evidence>
<keyword evidence="4" id="KW-0904">Protein phosphatase</keyword>
<evidence type="ECO:0000313" key="8">
    <source>
        <dbReference type="Proteomes" id="UP000887565"/>
    </source>
</evidence>
<dbReference type="Gene3D" id="3.90.190.10">
    <property type="entry name" value="Protein tyrosine phosphatase superfamily"/>
    <property type="match status" value="1"/>
</dbReference>
<dbReference type="InterPro" id="IPR016130">
    <property type="entry name" value="Tyr_Pase_AS"/>
</dbReference>
<accession>A0A915L1A0</accession>
<dbReference type="FunFam" id="3.90.190.10:FF:000004">
    <property type="entry name" value="Protein phosphatase Slingshot homolog 2"/>
    <property type="match status" value="1"/>
</dbReference>
<dbReference type="PANTHER" id="PTHR45864:SF2">
    <property type="entry name" value="PROTEIN PHOSPHATASE SLINGSHOT"/>
    <property type="match status" value="1"/>
</dbReference>